<protein>
    <recommendedName>
        <fullName evidence="3">Carboxymethylenebutenolidase homolog</fullName>
    </recommendedName>
</protein>
<evidence type="ECO:0000259" key="6">
    <source>
        <dbReference type="Pfam" id="PF01738"/>
    </source>
</evidence>
<dbReference type="Pfam" id="PF01738">
    <property type="entry name" value="DLH"/>
    <property type="match status" value="1"/>
</dbReference>
<keyword evidence="8" id="KW-1185">Reference proteome</keyword>
<dbReference type="GO" id="GO:0016787">
    <property type="term" value="F:hydrolase activity"/>
    <property type="evidence" value="ECO:0007669"/>
    <property type="project" value="UniProtKB-KW"/>
</dbReference>
<dbReference type="PANTHER" id="PTHR46812">
    <property type="entry name" value="CARBOXYMETHYLENEBUTENOLIDASE HOMOLOG"/>
    <property type="match status" value="1"/>
</dbReference>
<accession>A0A151PH85</accession>
<reference evidence="7 8" key="1">
    <citation type="journal article" date="2012" name="Genome Biol.">
        <title>Sequencing three crocodilian genomes to illuminate the evolution of archosaurs and amniotes.</title>
        <authorList>
            <person name="St John J.A."/>
            <person name="Braun E.L."/>
            <person name="Isberg S.R."/>
            <person name="Miles L.G."/>
            <person name="Chong A.Y."/>
            <person name="Gongora J."/>
            <person name="Dalzell P."/>
            <person name="Moran C."/>
            <person name="Bed'hom B."/>
            <person name="Abzhanov A."/>
            <person name="Burgess S.C."/>
            <person name="Cooksey A.M."/>
            <person name="Castoe T.A."/>
            <person name="Crawford N.G."/>
            <person name="Densmore L.D."/>
            <person name="Drew J.C."/>
            <person name="Edwards S.V."/>
            <person name="Faircloth B.C."/>
            <person name="Fujita M.K."/>
            <person name="Greenwold M.J."/>
            <person name="Hoffmann F.G."/>
            <person name="Howard J.M."/>
            <person name="Iguchi T."/>
            <person name="Janes D.E."/>
            <person name="Khan S.Y."/>
            <person name="Kohno S."/>
            <person name="de Koning A.J."/>
            <person name="Lance S.L."/>
            <person name="McCarthy F.M."/>
            <person name="McCormack J.E."/>
            <person name="Merchant M.E."/>
            <person name="Peterson D.G."/>
            <person name="Pollock D.D."/>
            <person name="Pourmand N."/>
            <person name="Raney B.J."/>
            <person name="Roessler K.A."/>
            <person name="Sanford J.R."/>
            <person name="Sawyer R.H."/>
            <person name="Schmidt C.J."/>
            <person name="Triplett E.W."/>
            <person name="Tuberville T.D."/>
            <person name="Venegas-Anaya M."/>
            <person name="Howard J.T."/>
            <person name="Jarvis E.D."/>
            <person name="Guillette L.J.Jr."/>
            <person name="Glenn T.C."/>
            <person name="Green R.E."/>
            <person name="Ray D.A."/>
        </authorList>
    </citation>
    <scope>NUCLEOTIDE SEQUENCE [LARGE SCALE GENOMIC DNA]</scope>
    <source>
        <strain evidence="7">KSC_2009_1</strain>
    </source>
</reference>
<dbReference type="GO" id="GO:0005829">
    <property type="term" value="C:cytosol"/>
    <property type="evidence" value="ECO:0007669"/>
    <property type="project" value="UniProtKB-SubCell"/>
</dbReference>
<comment type="caution">
    <text evidence="7">The sequence shown here is derived from an EMBL/GenBank/DDBJ whole genome shotgun (WGS) entry which is preliminary data.</text>
</comment>
<dbReference type="InterPro" id="IPR042946">
    <property type="entry name" value="CMBL"/>
</dbReference>
<dbReference type="STRING" id="8496.A0A151PH85"/>
<name>A0A151PH85_ALLMI</name>
<dbReference type="SUPFAM" id="SSF53474">
    <property type="entry name" value="alpha/beta-Hydrolases"/>
    <property type="match status" value="1"/>
</dbReference>
<comment type="similarity">
    <text evidence="2">Belongs to the dienelactone hydrolase family.</text>
</comment>
<evidence type="ECO:0000256" key="2">
    <source>
        <dbReference type="ARBA" id="ARBA00008456"/>
    </source>
</evidence>
<proteinExistence type="inferred from homology"/>
<dbReference type="ESTHER" id="allsi-a0a1u8cvq6">
    <property type="family name" value="CMBL"/>
</dbReference>
<dbReference type="InterPro" id="IPR002925">
    <property type="entry name" value="Dienelactn_hydro"/>
</dbReference>
<dbReference type="EMBL" id="AKHW03000190">
    <property type="protein sequence ID" value="KYO48461.1"/>
    <property type="molecule type" value="Genomic_DNA"/>
</dbReference>
<evidence type="ECO:0000256" key="3">
    <source>
        <dbReference type="ARBA" id="ARBA00014180"/>
    </source>
</evidence>
<evidence type="ECO:0000313" key="8">
    <source>
        <dbReference type="Proteomes" id="UP000050525"/>
    </source>
</evidence>
<gene>
    <name evidence="7" type="ORF">Y1Q_0022657</name>
</gene>
<feature type="domain" description="Dienelactone hydrolase" evidence="6">
    <location>
        <begin position="38"/>
        <end position="188"/>
    </location>
</feature>
<evidence type="ECO:0000256" key="5">
    <source>
        <dbReference type="ARBA" id="ARBA00022801"/>
    </source>
</evidence>
<keyword evidence="4" id="KW-0963">Cytoplasm</keyword>
<sequence length="260" mass="29304">MLLDVCFSSLQIPTWPMKEDIAHVTLETDLNMEALGRKFRYMVDMLAANGYIAICPDFFVGKEPWKPSDDWSTFESWLKTRNARKTDKEVDVALKYIKEQCGAKKIGVIGFCWGGTVVHHLMLKYPELKAGVSVYGIIKDSDDRYSLLNPTFFIFGEKDVVIALDQVAELEQKLKQHCKVDYVVKVFPAPVGLRGCIYTRSSSLEAGISDVRKDSTWPMKRDLALATLETDLTMEALGRKCKLSTSGHTFASHPPAQTRL</sequence>
<keyword evidence="5" id="KW-0378">Hydrolase</keyword>
<evidence type="ECO:0000313" key="7">
    <source>
        <dbReference type="EMBL" id="KYO48461.1"/>
    </source>
</evidence>
<dbReference type="Proteomes" id="UP000050525">
    <property type="component" value="Unassembled WGS sequence"/>
</dbReference>
<dbReference type="Gene3D" id="3.40.50.1820">
    <property type="entry name" value="alpha/beta hydrolase"/>
    <property type="match status" value="1"/>
</dbReference>
<comment type="subcellular location">
    <subcellularLocation>
        <location evidence="1">Cytoplasm</location>
        <location evidence="1">Cytosol</location>
    </subcellularLocation>
</comment>
<evidence type="ECO:0000256" key="4">
    <source>
        <dbReference type="ARBA" id="ARBA00022490"/>
    </source>
</evidence>
<dbReference type="AlphaFoldDB" id="A0A151PH85"/>
<dbReference type="InterPro" id="IPR029058">
    <property type="entry name" value="AB_hydrolase_fold"/>
</dbReference>
<dbReference type="PANTHER" id="PTHR46812:SF1">
    <property type="entry name" value="CARBOXYMETHYLENEBUTENOLIDASE HOMOLOG"/>
    <property type="match status" value="1"/>
</dbReference>
<organism evidence="7 8">
    <name type="scientific">Alligator mississippiensis</name>
    <name type="common">American alligator</name>
    <dbReference type="NCBI Taxonomy" id="8496"/>
    <lineage>
        <taxon>Eukaryota</taxon>
        <taxon>Metazoa</taxon>
        <taxon>Chordata</taxon>
        <taxon>Craniata</taxon>
        <taxon>Vertebrata</taxon>
        <taxon>Euteleostomi</taxon>
        <taxon>Archelosauria</taxon>
        <taxon>Archosauria</taxon>
        <taxon>Crocodylia</taxon>
        <taxon>Alligatoridae</taxon>
        <taxon>Alligatorinae</taxon>
        <taxon>Alligator</taxon>
    </lineage>
</organism>
<evidence type="ECO:0000256" key="1">
    <source>
        <dbReference type="ARBA" id="ARBA00004514"/>
    </source>
</evidence>